<reference evidence="2 3" key="1">
    <citation type="submission" date="2015-12" db="EMBL/GenBank/DDBJ databases">
        <title>Bacillus cereus Group isolate.</title>
        <authorList>
            <person name="Kovac J."/>
        </authorList>
    </citation>
    <scope>NUCLEOTIDE SEQUENCE [LARGE SCALE GENOMIC DNA]</scope>
    <source>
        <strain evidence="2 3">FSL K6-0073</strain>
    </source>
</reference>
<protein>
    <recommendedName>
        <fullName evidence="1">DUF3846 domain-containing protein</fullName>
    </recommendedName>
</protein>
<evidence type="ECO:0000259" key="1">
    <source>
        <dbReference type="Pfam" id="PF12957"/>
    </source>
</evidence>
<dbReference type="Pfam" id="PF12957">
    <property type="entry name" value="DUF3846"/>
    <property type="match status" value="1"/>
</dbReference>
<dbReference type="InterPro" id="IPR024559">
    <property type="entry name" value="DUF3846"/>
</dbReference>
<sequence length="106" mass="11687">MSETIRLIQIDGKTAYIKEVPNTLESLKDLIGGGYLESFPFGFGFIGLCDEDGLMKELPKNPLGIAGLMIVSKYDSTRHGELGSLTDEDIEQIQSLIVQKGIHFLK</sequence>
<accession>A0A9X0MJX3</accession>
<dbReference type="AlphaFoldDB" id="A0A9X0MJX3"/>
<evidence type="ECO:0000313" key="3">
    <source>
        <dbReference type="Proteomes" id="UP000075476"/>
    </source>
</evidence>
<name>A0A9X0MJX3_BACCE</name>
<organism evidence="2 3">
    <name type="scientific">Bacillus cereus</name>
    <dbReference type="NCBI Taxonomy" id="1396"/>
    <lineage>
        <taxon>Bacteria</taxon>
        <taxon>Bacillati</taxon>
        <taxon>Bacillota</taxon>
        <taxon>Bacilli</taxon>
        <taxon>Bacillales</taxon>
        <taxon>Bacillaceae</taxon>
        <taxon>Bacillus</taxon>
        <taxon>Bacillus cereus group</taxon>
    </lineage>
</organism>
<dbReference type="EMBL" id="LOMO01000001">
    <property type="protein sequence ID" value="KXY51238.1"/>
    <property type="molecule type" value="Genomic_DNA"/>
</dbReference>
<gene>
    <name evidence="2" type="ORF">AT268_32625</name>
</gene>
<dbReference type="Proteomes" id="UP000075476">
    <property type="component" value="Unassembled WGS sequence"/>
</dbReference>
<proteinExistence type="predicted"/>
<comment type="caution">
    <text evidence="2">The sequence shown here is derived from an EMBL/GenBank/DDBJ whole genome shotgun (WGS) entry which is preliminary data.</text>
</comment>
<evidence type="ECO:0000313" key="2">
    <source>
        <dbReference type="EMBL" id="KXY51238.1"/>
    </source>
</evidence>
<dbReference type="RefSeq" id="WP_061662575.1">
    <property type="nucleotide sequence ID" value="NZ_LOMO01000001.1"/>
</dbReference>
<feature type="domain" description="DUF3846" evidence="1">
    <location>
        <begin position="11"/>
        <end position="95"/>
    </location>
</feature>